<dbReference type="InterPro" id="IPR006311">
    <property type="entry name" value="TAT_signal"/>
</dbReference>
<feature type="domain" description="FAD dependent oxidoreductase" evidence="1">
    <location>
        <begin position="48"/>
        <end position="81"/>
    </location>
</feature>
<evidence type="ECO:0000259" key="1">
    <source>
        <dbReference type="Pfam" id="PF01266"/>
    </source>
</evidence>
<dbReference type="InterPro" id="IPR036188">
    <property type="entry name" value="FAD/NAD-bd_sf"/>
</dbReference>
<feature type="non-terminal residue" evidence="2">
    <location>
        <position position="85"/>
    </location>
</feature>
<dbReference type="PROSITE" id="PS51318">
    <property type="entry name" value="TAT"/>
    <property type="match status" value="1"/>
</dbReference>
<protein>
    <recommendedName>
        <fullName evidence="1">FAD dependent oxidoreductase domain-containing protein</fullName>
    </recommendedName>
</protein>
<organism evidence="2">
    <name type="scientific">marine metagenome</name>
    <dbReference type="NCBI Taxonomy" id="408172"/>
    <lineage>
        <taxon>unclassified sequences</taxon>
        <taxon>metagenomes</taxon>
        <taxon>ecological metagenomes</taxon>
    </lineage>
</organism>
<name>A0A382RFB5_9ZZZZ</name>
<dbReference type="SUPFAM" id="SSF51905">
    <property type="entry name" value="FAD/NAD(P)-binding domain"/>
    <property type="match status" value="1"/>
</dbReference>
<gene>
    <name evidence="2" type="ORF">METZ01_LOCUS349258</name>
</gene>
<dbReference type="InterPro" id="IPR006076">
    <property type="entry name" value="FAD-dep_OxRdtase"/>
</dbReference>
<dbReference type="Pfam" id="PF01266">
    <property type="entry name" value="DAO"/>
    <property type="match status" value="1"/>
</dbReference>
<dbReference type="EMBL" id="UINC01121322">
    <property type="protein sequence ID" value="SVC96404.1"/>
    <property type="molecule type" value="Genomic_DNA"/>
</dbReference>
<evidence type="ECO:0000313" key="2">
    <source>
        <dbReference type="EMBL" id="SVC96404.1"/>
    </source>
</evidence>
<dbReference type="Gene3D" id="3.50.50.60">
    <property type="entry name" value="FAD/NAD(P)-binding domain"/>
    <property type="match status" value="1"/>
</dbReference>
<accession>A0A382RFB5</accession>
<sequence length="85" mass="8576">MAKFSRRKFLSVSGGSLGLLATTGGRPGAAEPLKPRHSQSAANASTVDVAVIGAGAFGGWTALYLREMGLSVALIDAYGPGNARA</sequence>
<reference evidence="2" key="1">
    <citation type="submission" date="2018-05" db="EMBL/GenBank/DDBJ databases">
        <authorList>
            <person name="Lanie J.A."/>
            <person name="Ng W.-L."/>
            <person name="Kazmierczak K.M."/>
            <person name="Andrzejewski T.M."/>
            <person name="Davidsen T.M."/>
            <person name="Wayne K.J."/>
            <person name="Tettelin H."/>
            <person name="Glass J.I."/>
            <person name="Rusch D."/>
            <person name="Podicherti R."/>
            <person name="Tsui H.-C.T."/>
            <person name="Winkler M.E."/>
        </authorList>
    </citation>
    <scope>NUCLEOTIDE SEQUENCE</scope>
</reference>
<dbReference type="AlphaFoldDB" id="A0A382RFB5"/>
<proteinExistence type="predicted"/>